<reference evidence="2 3" key="1">
    <citation type="submission" date="2020-08" db="EMBL/GenBank/DDBJ databases">
        <title>Genomic Encyclopedia of Type Strains, Phase IV (KMG-IV): sequencing the most valuable type-strain genomes for metagenomic binning, comparative biology and taxonomic classification.</title>
        <authorList>
            <person name="Goeker M."/>
        </authorList>
    </citation>
    <scope>NUCLEOTIDE SEQUENCE [LARGE SCALE GENOMIC DNA]</scope>
    <source>
        <strain evidence="2 3">DSM 19331</strain>
    </source>
</reference>
<evidence type="ECO:0000256" key="1">
    <source>
        <dbReference type="SAM" id="Phobius"/>
    </source>
</evidence>
<sequence length="29" mass="3161">MKDLIMITALAIIIIGLVAAFLLKDLYLA</sequence>
<keyword evidence="1" id="KW-1133">Transmembrane helix</keyword>
<dbReference type="Proteomes" id="UP000545490">
    <property type="component" value="Unassembled WGS sequence"/>
</dbReference>
<dbReference type="AlphaFoldDB" id="A0A7W6B841"/>
<accession>A0A7W6B841</accession>
<keyword evidence="1" id="KW-0812">Transmembrane</keyword>
<organism evidence="2 3">
    <name type="scientific">Rhizobium fabae</name>
    <dbReference type="NCBI Taxonomy" id="573179"/>
    <lineage>
        <taxon>Bacteria</taxon>
        <taxon>Pseudomonadati</taxon>
        <taxon>Pseudomonadota</taxon>
        <taxon>Alphaproteobacteria</taxon>
        <taxon>Hyphomicrobiales</taxon>
        <taxon>Rhizobiaceae</taxon>
        <taxon>Rhizobium/Agrobacterium group</taxon>
        <taxon>Rhizobium</taxon>
    </lineage>
</organism>
<name>A0A7W6B841_9HYPH</name>
<comment type="caution">
    <text evidence="2">The sequence shown here is derived from an EMBL/GenBank/DDBJ whole genome shotgun (WGS) entry which is preliminary data.</text>
</comment>
<dbReference type="EMBL" id="JACIDG010000003">
    <property type="protein sequence ID" value="MBB3913892.1"/>
    <property type="molecule type" value="Genomic_DNA"/>
</dbReference>
<feature type="transmembrane region" description="Helical" evidence="1">
    <location>
        <begin position="6"/>
        <end position="23"/>
    </location>
</feature>
<evidence type="ECO:0000313" key="3">
    <source>
        <dbReference type="Proteomes" id="UP000545490"/>
    </source>
</evidence>
<evidence type="ECO:0000313" key="2">
    <source>
        <dbReference type="EMBL" id="MBB3913892.1"/>
    </source>
</evidence>
<protein>
    <submittedName>
        <fullName evidence="2">LPS O-antigen subunit length determinant protein (WzzB/FepE family)</fullName>
    </submittedName>
</protein>
<gene>
    <name evidence="2" type="ORF">GGQ65_001162</name>
</gene>
<keyword evidence="1" id="KW-0472">Membrane</keyword>
<proteinExistence type="predicted"/>